<dbReference type="AlphaFoldDB" id="A0A0A8YFH1"/>
<reference evidence="2" key="1">
    <citation type="submission" date="2014-09" db="EMBL/GenBank/DDBJ databases">
        <authorList>
            <person name="Magalhaes I.L.F."/>
            <person name="Oliveira U."/>
            <person name="Santos F.R."/>
            <person name="Vidigal T.H.D.A."/>
            <person name="Brescovit A.D."/>
            <person name="Santos A.J."/>
        </authorList>
    </citation>
    <scope>NUCLEOTIDE SEQUENCE</scope>
    <source>
        <tissue evidence="2">Shoot tissue taken approximately 20 cm above the soil surface</tissue>
    </source>
</reference>
<name>A0A0A8YFH1_ARUDO</name>
<evidence type="ECO:0000313" key="2">
    <source>
        <dbReference type="EMBL" id="JAD21957.1"/>
    </source>
</evidence>
<feature type="compositionally biased region" description="Polar residues" evidence="1">
    <location>
        <begin position="1"/>
        <end position="14"/>
    </location>
</feature>
<dbReference type="EMBL" id="GBRH01275938">
    <property type="protein sequence ID" value="JAD21957.1"/>
    <property type="molecule type" value="Transcribed_RNA"/>
</dbReference>
<evidence type="ECO:0000256" key="1">
    <source>
        <dbReference type="SAM" id="MobiDB-lite"/>
    </source>
</evidence>
<organism evidence="2">
    <name type="scientific">Arundo donax</name>
    <name type="common">Giant reed</name>
    <name type="synonym">Donax arundinaceus</name>
    <dbReference type="NCBI Taxonomy" id="35708"/>
    <lineage>
        <taxon>Eukaryota</taxon>
        <taxon>Viridiplantae</taxon>
        <taxon>Streptophyta</taxon>
        <taxon>Embryophyta</taxon>
        <taxon>Tracheophyta</taxon>
        <taxon>Spermatophyta</taxon>
        <taxon>Magnoliopsida</taxon>
        <taxon>Liliopsida</taxon>
        <taxon>Poales</taxon>
        <taxon>Poaceae</taxon>
        <taxon>PACMAD clade</taxon>
        <taxon>Arundinoideae</taxon>
        <taxon>Arundineae</taxon>
        <taxon>Arundo</taxon>
    </lineage>
</organism>
<protein>
    <submittedName>
        <fullName evidence="2">Uncharacterized protein</fullName>
    </submittedName>
</protein>
<feature type="region of interest" description="Disordered" evidence="1">
    <location>
        <begin position="1"/>
        <end position="31"/>
    </location>
</feature>
<proteinExistence type="predicted"/>
<reference evidence="2" key="2">
    <citation type="journal article" date="2015" name="Data Brief">
        <title>Shoot transcriptome of the giant reed, Arundo donax.</title>
        <authorList>
            <person name="Barrero R.A."/>
            <person name="Guerrero F.D."/>
            <person name="Moolhuijzen P."/>
            <person name="Goolsby J.A."/>
            <person name="Tidwell J."/>
            <person name="Bellgard S.E."/>
            <person name="Bellgard M.I."/>
        </authorList>
    </citation>
    <scope>NUCLEOTIDE SEQUENCE</scope>
    <source>
        <tissue evidence="2">Shoot tissue taken approximately 20 cm above the soil surface</tissue>
    </source>
</reference>
<sequence length="39" mass="4419">MMSTIITERTSTTKGAERAPKTIHSKPTHHLPAYRWPSV</sequence>
<accession>A0A0A8YFH1</accession>